<comment type="caution">
    <text evidence="2">The sequence shown here is derived from an EMBL/GenBank/DDBJ whole genome shotgun (WGS) entry which is preliminary data.</text>
</comment>
<evidence type="ECO:0000256" key="1">
    <source>
        <dbReference type="SAM" id="MobiDB-lite"/>
    </source>
</evidence>
<dbReference type="EMBL" id="LGRX02005404">
    <property type="protein sequence ID" value="KAK3278498.1"/>
    <property type="molecule type" value="Genomic_DNA"/>
</dbReference>
<sequence>MFTSAGGFPGGFAGGLEGGMAGGQAGFVLPLTQGQQPMPPSQVLPSMMGFPQYQGGGFLPPVPPVPQQQEPVVTLSLQHAQYLQRTLAGYMPPRPSERSMTIEEYMQQCRNNGRQ</sequence>
<evidence type="ECO:0000313" key="3">
    <source>
        <dbReference type="Proteomes" id="UP001190700"/>
    </source>
</evidence>
<name>A0AAE0GIC3_9CHLO</name>
<proteinExistence type="predicted"/>
<dbReference type="AlphaFoldDB" id="A0AAE0GIC3"/>
<keyword evidence="3" id="KW-1185">Reference proteome</keyword>
<accession>A0AAE0GIC3</accession>
<gene>
    <name evidence="2" type="ORF">CYMTET_13560</name>
</gene>
<dbReference type="Proteomes" id="UP001190700">
    <property type="component" value="Unassembled WGS sequence"/>
</dbReference>
<protein>
    <submittedName>
        <fullName evidence="2">Uncharacterized protein</fullName>
    </submittedName>
</protein>
<feature type="region of interest" description="Disordered" evidence="1">
    <location>
        <begin position="23"/>
        <end position="49"/>
    </location>
</feature>
<evidence type="ECO:0000313" key="2">
    <source>
        <dbReference type="EMBL" id="KAK3278498.1"/>
    </source>
</evidence>
<reference evidence="2 3" key="1">
    <citation type="journal article" date="2015" name="Genome Biol. Evol.">
        <title>Comparative Genomics of a Bacterivorous Green Alga Reveals Evolutionary Causalities and Consequences of Phago-Mixotrophic Mode of Nutrition.</title>
        <authorList>
            <person name="Burns J.A."/>
            <person name="Paasch A."/>
            <person name="Narechania A."/>
            <person name="Kim E."/>
        </authorList>
    </citation>
    <scope>NUCLEOTIDE SEQUENCE [LARGE SCALE GENOMIC DNA]</scope>
    <source>
        <strain evidence="2 3">PLY_AMNH</strain>
    </source>
</reference>
<organism evidence="2 3">
    <name type="scientific">Cymbomonas tetramitiformis</name>
    <dbReference type="NCBI Taxonomy" id="36881"/>
    <lineage>
        <taxon>Eukaryota</taxon>
        <taxon>Viridiplantae</taxon>
        <taxon>Chlorophyta</taxon>
        <taxon>Pyramimonadophyceae</taxon>
        <taxon>Pyramimonadales</taxon>
        <taxon>Pyramimonadaceae</taxon>
        <taxon>Cymbomonas</taxon>
    </lineage>
</organism>